<dbReference type="CDD" id="cd00371">
    <property type="entry name" value="HMA"/>
    <property type="match status" value="1"/>
</dbReference>
<evidence type="ECO:0000256" key="6">
    <source>
        <dbReference type="ARBA" id="ARBA00022840"/>
    </source>
</evidence>
<keyword evidence="10" id="KW-1003">Cell membrane</keyword>
<dbReference type="PRINTS" id="PR00943">
    <property type="entry name" value="CUATPASE"/>
</dbReference>
<feature type="transmembrane region" description="Helical" evidence="10">
    <location>
        <begin position="401"/>
        <end position="427"/>
    </location>
</feature>
<dbReference type="Gene3D" id="3.40.1110.10">
    <property type="entry name" value="Calcium-transporting ATPase, cytoplasmic domain N"/>
    <property type="match status" value="1"/>
</dbReference>
<evidence type="ECO:0000313" key="12">
    <source>
        <dbReference type="EMBL" id="HJD97004.1"/>
    </source>
</evidence>
<dbReference type="EMBL" id="DYZA01000094">
    <property type="protein sequence ID" value="HJD97004.1"/>
    <property type="molecule type" value="Genomic_DNA"/>
</dbReference>
<name>A0A921AW88_9BACT</name>
<proteinExistence type="inferred from homology"/>
<evidence type="ECO:0000313" key="13">
    <source>
        <dbReference type="Proteomes" id="UP000698963"/>
    </source>
</evidence>
<dbReference type="SFLD" id="SFLDF00027">
    <property type="entry name" value="p-type_atpase"/>
    <property type="match status" value="1"/>
</dbReference>
<dbReference type="InterPro" id="IPR023299">
    <property type="entry name" value="ATPase_P-typ_cyto_dom_N"/>
</dbReference>
<keyword evidence="7" id="KW-1278">Translocase</keyword>
<dbReference type="SFLD" id="SFLDG00002">
    <property type="entry name" value="C1.7:_P-type_atpase_like"/>
    <property type="match status" value="1"/>
</dbReference>
<dbReference type="Pfam" id="PF00122">
    <property type="entry name" value="E1-E2_ATPase"/>
    <property type="match status" value="1"/>
</dbReference>
<dbReference type="GO" id="GO:0005507">
    <property type="term" value="F:copper ion binding"/>
    <property type="evidence" value="ECO:0007669"/>
    <property type="project" value="TreeGrafter"/>
</dbReference>
<dbReference type="CDD" id="cd02094">
    <property type="entry name" value="P-type_ATPase_Cu-like"/>
    <property type="match status" value="1"/>
</dbReference>
<keyword evidence="9 10" id="KW-0472">Membrane</keyword>
<dbReference type="InterPro" id="IPR036163">
    <property type="entry name" value="HMA_dom_sf"/>
</dbReference>
<dbReference type="NCBIfam" id="TIGR01525">
    <property type="entry name" value="ATPase-IB_hvy"/>
    <property type="match status" value="1"/>
</dbReference>
<dbReference type="InterPro" id="IPR023214">
    <property type="entry name" value="HAD_sf"/>
</dbReference>
<keyword evidence="6 10" id="KW-0067">ATP-binding</keyword>
<feature type="transmembrane region" description="Helical" evidence="10">
    <location>
        <begin position="108"/>
        <end position="129"/>
    </location>
</feature>
<dbReference type="GO" id="GO:0055070">
    <property type="term" value="P:copper ion homeostasis"/>
    <property type="evidence" value="ECO:0007669"/>
    <property type="project" value="TreeGrafter"/>
</dbReference>
<organism evidence="12 13">
    <name type="scientific">Mailhella massiliensis</name>
    <dbReference type="NCBI Taxonomy" id="1903261"/>
    <lineage>
        <taxon>Bacteria</taxon>
        <taxon>Pseudomonadati</taxon>
        <taxon>Thermodesulfobacteriota</taxon>
        <taxon>Desulfovibrionia</taxon>
        <taxon>Desulfovibrionales</taxon>
        <taxon>Desulfovibrionaceae</taxon>
        <taxon>Mailhella</taxon>
    </lineage>
</organism>
<feature type="transmembrane region" description="Helical" evidence="10">
    <location>
        <begin position="141"/>
        <end position="159"/>
    </location>
</feature>
<comment type="similarity">
    <text evidence="2 10">Belongs to the cation transport ATPase (P-type) (TC 3.A.3) family. Type IB subfamily.</text>
</comment>
<comment type="subcellular location">
    <subcellularLocation>
        <location evidence="10">Cell membrane</location>
    </subcellularLocation>
    <subcellularLocation>
        <location evidence="1">Endomembrane system</location>
        <topology evidence="1">Multi-pass membrane protein</topology>
    </subcellularLocation>
</comment>
<dbReference type="RefSeq" id="WP_304121737.1">
    <property type="nucleotide sequence ID" value="NZ_DYZA01000094.1"/>
</dbReference>
<reference evidence="12" key="1">
    <citation type="journal article" date="2021" name="PeerJ">
        <title>Extensive microbial diversity within the chicken gut microbiome revealed by metagenomics and culture.</title>
        <authorList>
            <person name="Gilroy R."/>
            <person name="Ravi A."/>
            <person name="Getino M."/>
            <person name="Pursley I."/>
            <person name="Horton D.L."/>
            <person name="Alikhan N.F."/>
            <person name="Baker D."/>
            <person name="Gharbi K."/>
            <person name="Hall N."/>
            <person name="Watson M."/>
            <person name="Adriaenssens E.M."/>
            <person name="Foster-Nyarko E."/>
            <person name="Jarju S."/>
            <person name="Secka A."/>
            <person name="Antonio M."/>
            <person name="Oren A."/>
            <person name="Chaudhuri R.R."/>
            <person name="La Ragione R."/>
            <person name="Hildebrand F."/>
            <person name="Pallen M.J."/>
        </authorList>
    </citation>
    <scope>NUCLEOTIDE SEQUENCE</scope>
    <source>
        <strain evidence="12">ChiGjej2B2-19336</strain>
    </source>
</reference>
<dbReference type="InterPro" id="IPR008250">
    <property type="entry name" value="ATPase_P-typ_transduc_dom_A_sf"/>
</dbReference>
<reference evidence="12" key="2">
    <citation type="submission" date="2021-09" db="EMBL/GenBank/DDBJ databases">
        <authorList>
            <person name="Gilroy R."/>
        </authorList>
    </citation>
    <scope>NUCLEOTIDE SEQUENCE</scope>
    <source>
        <strain evidence="12">ChiGjej2B2-19336</strain>
    </source>
</reference>
<dbReference type="PROSITE" id="PS00154">
    <property type="entry name" value="ATPASE_E1_E2"/>
    <property type="match status" value="1"/>
</dbReference>
<dbReference type="InterPro" id="IPR059000">
    <property type="entry name" value="ATPase_P-type_domA"/>
</dbReference>
<feature type="transmembrane region" description="Helical" evidence="10">
    <location>
        <begin position="368"/>
        <end position="389"/>
    </location>
</feature>
<dbReference type="InterPro" id="IPR018303">
    <property type="entry name" value="ATPase_P-typ_P_site"/>
</dbReference>
<gene>
    <name evidence="12" type="ORF">K8W16_05100</name>
</gene>
<dbReference type="InterPro" id="IPR044492">
    <property type="entry name" value="P_typ_ATPase_HD_dom"/>
</dbReference>
<evidence type="ECO:0000256" key="2">
    <source>
        <dbReference type="ARBA" id="ARBA00006024"/>
    </source>
</evidence>
<evidence type="ECO:0000256" key="8">
    <source>
        <dbReference type="ARBA" id="ARBA00022989"/>
    </source>
</evidence>
<dbReference type="Pfam" id="PF00702">
    <property type="entry name" value="Hydrolase"/>
    <property type="match status" value="1"/>
</dbReference>
<dbReference type="NCBIfam" id="TIGR01511">
    <property type="entry name" value="ATPase-IB1_Cu"/>
    <property type="match status" value="1"/>
</dbReference>
<dbReference type="GO" id="GO:0016887">
    <property type="term" value="F:ATP hydrolysis activity"/>
    <property type="evidence" value="ECO:0007669"/>
    <property type="project" value="InterPro"/>
</dbReference>
<dbReference type="InterPro" id="IPR036412">
    <property type="entry name" value="HAD-like_sf"/>
</dbReference>
<dbReference type="PRINTS" id="PR00119">
    <property type="entry name" value="CATATPASE"/>
</dbReference>
<evidence type="ECO:0000256" key="10">
    <source>
        <dbReference type="RuleBase" id="RU362081"/>
    </source>
</evidence>
<dbReference type="SUPFAM" id="SSF81653">
    <property type="entry name" value="Calcium ATPase, transduction domain A"/>
    <property type="match status" value="1"/>
</dbReference>
<dbReference type="PANTHER" id="PTHR43520:SF8">
    <property type="entry name" value="P-TYPE CU(+) TRANSPORTER"/>
    <property type="match status" value="1"/>
</dbReference>
<dbReference type="GO" id="GO:0005524">
    <property type="term" value="F:ATP binding"/>
    <property type="evidence" value="ECO:0007669"/>
    <property type="project" value="UniProtKB-UniRule"/>
</dbReference>
<dbReference type="SUPFAM" id="SSF55008">
    <property type="entry name" value="HMA, heavy metal-associated domain"/>
    <property type="match status" value="1"/>
</dbReference>
<keyword evidence="4 10" id="KW-0479">Metal-binding</keyword>
<dbReference type="Gene3D" id="3.30.70.100">
    <property type="match status" value="1"/>
</dbReference>
<evidence type="ECO:0000256" key="3">
    <source>
        <dbReference type="ARBA" id="ARBA00022692"/>
    </source>
</evidence>
<dbReference type="Gene3D" id="3.40.50.1000">
    <property type="entry name" value="HAD superfamily/HAD-like"/>
    <property type="match status" value="1"/>
</dbReference>
<dbReference type="InterPro" id="IPR027256">
    <property type="entry name" value="P-typ_ATPase_IB"/>
</dbReference>
<evidence type="ECO:0000256" key="7">
    <source>
        <dbReference type="ARBA" id="ARBA00022967"/>
    </source>
</evidence>
<feature type="transmembrane region" description="Helical" evidence="10">
    <location>
        <begin position="214"/>
        <end position="233"/>
    </location>
</feature>
<dbReference type="GO" id="GO:0012505">
    <property type="term" value="C:endomembrane system"/>
    <property type="evidence" value="ECO:0007669"/>
    <property type="project" value="UniProtKB-SubCell"/>
</dbReference>
<dbReference type="Proteomes" id="UP000698963">
    <property type="component" value="Unassembled WGS sequence"/>
</dbReference>
<dbReference type="PANTHER" id="PTHR43520">
    <property type="entry name" value="ATP7, ISOFORM B"/>
    <property type="match status" value="1"/>
</dbReference>
<evidence type="ECO:0000256" key="9">
    <source>
        <dbReference type="ARBA" id="ARBA00023136"/>
    </source>
</evidence>
<feature type="transmembrane region" description="Helical" evidence="10">
    <location>
        <begin position="710"/>
        <end position="733"/>
    </location>
</feature>
<keyword evidence="3 10" id="KW-0812">Transmembrane</keyword>
<feature type="transmembrane region" description="Helical" evidence="10">
    <location>
        <begin position="739"/>
        <end position="757"/>
    </location>
</feature>
<dbReference type="InterPro" id="IPR023298">
    <property type="entry name" value="ATPase_P-typ_TM_dom_sf"/>
</dbReference>
<evidence type="ECO:0000256" key="5">
    <source>
        <dbReference type="ARBA" id="ARBA00022741"/>
    </source>
</evidence>
<dbReference type="Gene3D" id="2.70.150.10">
    <property type="entry name" value="Calcium-transporting ATPase, cytoplasmic transduction domain A"/>
    <property type="match status" value="1"/>
</dbReference>
<accession>A0A921AW88</accession>
<dbReference type="FunFam" id="2.70.150.10:FF:000002">
    <property type="entry name" value="Copper-transporting ATPase 1, putative"/>
    <property type="match status" value="1"/>
</dbReference>
<comment type="caution">
    <text evidence="12">The sequence shown here is derived from an EMBL/GenBank/DDBJ whole genome shotgun (WGS) entry which is preliminary data.</text>
</comment>
<dbReference type="SUPFAM" id="SSF56784">
    <property type="entry name" value="HAD-like"/>
    <property type="match status" value="1"/>
</dbReference>
<dbReference type="SUPFAM" id="SSF81665">
    <property type="entry name" value="Calcium ATPase, transmembrane domain M"/>
    <property type="match status" value="1"/>
</dbReference>
<dbReference type="GO" id="GO:0005886">
    <property type="term" value="C:plasma membrane"/>
    <property type="evidence" value="ECO:0007669"/>
    <property type="project" value="UniProtKB-SubCell"/>
</dbReference>
<dbReference type="SFLD" id="SFLDS00003">
    <property type="entry name" value="Haloacid_Dehalogenase"/>
    <property type="match status" value="1"/>
</dbReference>
<dbReference type="InterPro" id="IPR006121">
    <property type="entry name" value="HMA_dom"/>
</dbReference>
<feature type="transmembrane region" description="Helical" evidence="10">
    <location>
        <begin position="180"/>
        <end position="202"/>
    </location>
</feature>
<evidence type="ECO:0000256" key="1">
    <source>
        <dbReference type="ARBA" id="ARBA00004127"/>
    </source>
</evidence>
<dbReference type="NCBIfam" id="TIGR01494">
    <property type="entry name" value="ATPase_P-type"/>
    <property type="match status" value="1"/>
</dbReference>
<keyword evidence="5 10" id="KW-0547">Nucleotide-binding</keyword>
<feature type="domain" description="HMA" evidence="11">
    <location>
        <begin position="6"/>
        <end position="78"/>
    </location>
</feature>
<protein>
    <submittedName>
        <fullName evidence="12">Heavy metal translocating P-type ATPase</fullName>
    </submittedName>
</protein>
<dbReference type="Pfam" id="PF00403">
    <property type="entry name" value="HMA"/>
    <property type="match status" value="1"/>
</dbReference>
<dbReference type="PROSITE" id="PS50846">
    <property type="entry name" value="HMA_2"/>
    <property type="match status" value="1"/>
</dbReference>
<evidence type="ECO:0000259" key="11">
    <source>
        <dbReference type="PROSITE" id="PS50846"/>
    </source>
</evidence>
<sequence>MESRPEILRFRIEGMACGACSARSQRVLNSMEHVDSATVSLADGTAQVRPAEGALSGGLEPFIREVTERVNRLGFTASYLPPDADEHDLWESEQEKTRLDLAARRRRLITEFLFAVPLVAVAMGSHWGLPLPAWLNMHESPLAFALFQLLLTIPIIWSGRDFYRHGIPLLLRGAPNMDSLVAMGTGAALLYSLWSTLEIAAASTPEAVHAGVSGLYYESAGMLIALISLGKYLEAVSRTRTSEAIRALMELTPEHVERVLEDGSVREIPVRAVMPGDRLLIKPGSRIPVDGVVSEGSSSLDMSSLTGESMPVDVALGDEVNAGTLNVSGAFVMEAQRVGADTALARIIHLVREAQGSKAPIAGLADRISLYFVPAVIAVATLAGILWLFAGKLPFGEALRVFVSVLVVACPCALGLATPMSIMVATGRGAQLGVLMKNGTALEYSGRLDTLVFDKTGTLTEGRPRLMSLFAEGMGEDDALTLAASLEAVSEHPLAQAVLEGARERCLPLSSVEGFQAVSGQGVIGSVNGRSLLLGNESLLEEKGVELSLEAKERLLSLADEGQTPLLLVVDGNFAAMLGVADPLREETPGVIAELRAMGCRVMMLSGDNERTARAVAAKAGISDVVAGVRPDGKEKVIAALQAEGRLVGMVGDGINDAPALARAHVGMAMGSGIDVAMEAGDVVLLRGLPCVKTAISLGRATLANIRLSLFWAFAYNVLLVPVAAGVLLLFGGPAMSPMLAGAAMSLSSVSVVLNALRLRRFR</sequence>
<dbReference type="GO" id="GO:0043682">
    <property type="term" value="F:P-type divalent copper transporter activity"/>
    <property type="evidence" value="ECO:0007669"/>
    <property type="project" value="TreeGrafter"/>
</dbReference>
<dbReference type="AlphaFoldDB" id="A0A921AW88"/>
<evidence type="ECO:0000256" key="4">
    <source>
        <dbReference type="ARBA" id="ARBA00022723"/>
    </source>
</evidence>
<keyword evidence="8 10" id="KW-1133">Transmembrane helix</keyword>
<dbReference type="InterPro" id="IPR001757">
    <property type="entry name" value="P_typ_ATPase"/>
</dbReference>